<dbReference type="HOGENOM" id="CLU_2845067_0_0_10"/>
<keyword evidence="2" id="KW-1185">Reference proteome</keyword>
<evidence type="ECO:0000313" key="1">
    <source>
        <dbReference type="EMBL" id="EHQ25259.1"/>
    </source>
</evidence>
<accession>H1YF06</accession>
<organism evidence="1 2">
    <name type="scientific">Mucilaginibacter paludis DSM 18603</name>
    <dbReference type="NCBI Taxonomy" id="714943"/>
    <lineage>
        <taxon>Bacteria</taxon>
        <taxon>Pseudomonadati</taxon>
        <taxon>Bacteroidota</taxon>
        <taxon>Sphingobacteriia</taxon>
        <taxon>Sphingobacteriales</taxon>
        <taxon>Sphingobacteriaceae</taxon>
        <taxon>Mucilaginibacter</taxon>
    </lineage>
</organism>
<dbReference type="RefSeq" id="WP_008504945.1">
    <property type="nucleotide sequence ID" value="NZ_CM001403.1"/>
</dbReference>
<sequence>MTETFTTILNSINNFEMKEQEGIEALGLEETTFYNSIRADLDRLETAPKIFTIQSILNHSLNYVR</sequence>
<evidence type="ECO:0000313" key="2">
    <source>
        <dbReference type="Proteomes" id="UP000002774"/>
    </source>
</evidence>
<protein>
    <submittedName>
        <fullName evidence="1">Uncharacterized protein</fullName>
    </submittedName>
</protein>
<gene>
    <name evidence="1" type="ORF">Mucpa_1089</name>
</gene>
<dbReference type="EMBL" id="CM001403">
    <property type="protein sequence ID" value="EHQ25259.1"/>
    <property type="molecule type" value="Genomic_DNA"/>
</dbReference>
<dbReference type="STRING" id="714943.Mucpa_1089"/>
<dbReference type="Proteomes" id="UP000002774">
    <property type="component" value="Chromosome"/>
</dbReference>
<name>H1YF06_9SPHI</name>
<reference evidence="1" key="1">
    <citation type="submission" date="2011-09" db="EMBL/GenBank/DDBJ databases">
        <title>The permanent draft genome of Mucilaginibacter paludis DSM 18603.</title>
        <authorList>
            <consortium name="US DOE Joint Genome Institute (JGI-PGF)"/>
            <person name="Lucas S."/>
            <person name="Han J."/>
            <person name="Lapidus A."/>
            <person name="Bruce D."/>
            <person name="Goodwin L."/>
            <person name="Pitluck S."/>
            <person name="Peters L."/>
            <person name="Kyrpides N."/>
            <person name="Mavromatis K."/>
            <person name="Ivanova N."/>
            <person name="Mikhailova N."/>
            <person name="Held B."/>
            <person name="Detter J.C."/>
            <person name="Tapia R."/>
            <person name="Han C."/>
            <person name="Land M."/>
            <person name="Hauser L."/>
            <person name="Markowitz V."/>
            <person name="Cheng J.-F."/>
            <person name="Hugenholtz P."/>
            <person name="Woyke T."/>
            <person name="Wu D."/>
            <person name="Tindall B."/>
            <person name="Brambilla E."/>
            <person name="Klenk H.-P."/>
            <person name="Eisen J.A."/>
        </authorList>
    </citation>
    <scope>NUCLEOTIDE SEQUENCE [LARGE SCALE GENOMIC DNA]</scope>
    <source>
        <strain evidence="1">DSM 18603</strain>
    </source>
</reference>
<dbReference type="AlphaFoldDB" id="H1YF06"/>
<proteinExistence type="predicted"/>